<dbReference type="Proteomes" id="UP001251528">
    <property type="component" value="Unassembled WGS sequence"/>
</dbReference>
<sequence>MISTKCLASLAAVAVLLQMCPAPPAAIGAIVGGALGGAIGGGATLCATYCPKPKRIRGQAVRAIPPGVSQESINQCTSQINAQKNNGVTVQISNVDEGTVNVANVPPACMNLATVLSGDPAQAGGPVPVPMSSSSLQYTGLTTEDRKNLANALGV</sequence>
<dbReference type="EMBL" id="JASWJB010000354">
    <property type="protein sequence ID" value="KAK2591212.1"/>
    <property type="molecule type" value="Genomic_DNA"/>
</dbReference>
<evidence type="ECO:0000256" key="1">
    <source>
        <dbReference type="SAM" id="SignalP"/>
    </source>
</evidence>
<keyword evidence="1" id="KW-0732">Signal</keyword>
<proteinExistence type="predicted"/>
<feature type="signal peptide" evidence="1">
    <location>
        <begin position="1"/>
        <end position="22"/>
    </location>
</feature>
<feature type="chain" id="PRO_5042520152" evidence="1">
    <location>
        <begin position="23"/>
        <end position="155"/>
    </location>
</feature>
<keyword evidence="3" id="KW-1185">Reference proteome</keyword>
<reference evidence="2" key="1">
    <citation type="submission" date="2023-06" db="EMBL/GenBank/DDBJ databases">
        <title>Conoideocrella luteorostrata (Hypocreales: Clavicipitaceae), a potential biocontrol fungus for elongate hemlock scale in United States Christmas tree production areas.</title>
        <authorList>
            <person name="Barrett H."/>
            <person name="Lovett B."/>
            <person name="Macias A.M."/>
            <person name="Stajich J.E."/>
            <person name="Kasson M.T."/>
        </authorList>
    </citation>
    <scope>NUCLEOTIDE SEQUENCE</scope>
    <source>
        <strain evidence="2">ARSEF 14590</strain>
    </source>
</reference>
<evidence type="ECO:0000313" key="3">
    <source>
        <dbReference type="Proteomes" id="UP001251528"/>
    </source>
</evidence>
<protein>
    <submittedName>
        <fullName evidence="2">Uncharacterized protein</fullName>
    </submittedName>
</protein>
<evidence type="ECO:0000313" key="2">
    <source>
        <dbReference type="EMBL" id="KAK2591212.1"/>
    </source>
</evidence>
<accession>A0AAJ0CES6</accession>
<comment type="caution">
    <text evidence="2">The sequence shown here is derived from an EMBL/GenBank/DDBJ whole genome shotgun (WGS) entry which is preliminary data.</text>
</comment>
<gene>
    <name evidence="2" type="ORF">QQS21_011097</name>
</gene>
<organism evidence="2 3">
    <name type="scientific">Conoideocrella luteorostrata</name>
    <dbReference type="NCBI Taxonomy" id="1105319"/>
    <lineage>
        <taxon>Eukaryota</taxon>
        <taxon>Fungi</taxon>
        <taxon>Dikarya</taxon>
        <taxon>Ascomycota</taxon>
        <taxon>Pezizomycotina</taxon>
        <taxon>Sordariomycetes</taxon>
        <taxon>Hypocreomycetidae</taxon>
        <taxon>Hypocreales</taxon>
        <taxon>Clavicipitaceae</taxon>
        <taxon>Conoideocrella</taxon>
    </lineage>
</organism>
<name>A0AAJ0CES6_9HYPO</name>
<dbReference type="AlphaFoldDB" id="A0AAJ0CES6"/>